<comment type="caution">
    <text evidence="1">The sequence shown here is derived from an EMBL/GenBank/DDBJ whole genome shotgun (WGS) entry which is preliminary data.</text>
</comment>
<name>A0A645DKH3_9ZZZZ</name>
<dbReference type="AlphaFoldDB" id="A0A645DKH3"/>
<protein>
    <recommendedName>
        <fullName evidence="2">Type II restriction endonuclease subunit R</fullName>
    </recommendedName>
</protein>
<reference evidence="1" key="1">
    <citation type="submission" date="2019-08" db="EMBL/GenBank/DDBJ databases">
        <authorList>
            <person name="Kucharzyk K."/>
            <person name="Murdoch R.W."/>
            <person name="Higgins S."/>
            <person name="Loffler F."/>
        </authorList>
    </citation>
    <scope>NUCLEOTIDE SEQUENCE</scope>
</reference>
<dbReference type="CDD" id="cd22361">
    <property type="entry name" value="ThaI-like"/>
    <property type="match status" value="1"/>
</dbReference>
<dbReference type="InterPro" id="IPR029128">
    <property type="entry name" value="ThaI"/>
</dbReference>
<dbReference type="InterPro" id="IPR038374">
    <property type="entry name" value="ThaI_sf"/>
</dbReference>
<dbReference type="Pfam" id="PF15514">
    <property type="entry name" value="ThaI"/>
    <property type="match status" value="1"/>
</dbReference>
<proteinExistence type="predicted"/>
<evidence type="ECO:0000313" key="1">
    <source>
        <dbReference type="EMBL" id="MPM89767.1"/>
    </source>
</evidence>
<evidence type="ECO:0008006" key="2">
    <source>
        <dbReference type="Google" id="ProtNLM"/>
    </source>
</evidence>
<dbReference type="EMBL" id="VSSQ01037147">
    <property type="protein sequence ID" value="MPM89767.1"/>
    <property type="molecule type" value="Genomic_DNA"/>
</dbReference>
<sequence length="209" mass="23877">MVNKIRDLFVDKQLVERVKSKLPKLFQIAELESSRAGKVGMEVGSVREKIIVALLIYKFGDENVITEIPITEAETDVIVFNNPISIKTITGKSAGVKLIWTVDAEKAIEFSENYMPSCDMLLVQINWNNGGGLYYFTKQMQINVIAQIGRENYIKLPKQGTNPRGVEMTAKGIQALINDPETLFIPINWKKEIINFKPFERWLDLWKQN</sequence>
<dbReference type="Gene3D" id="3.40.600.30">
    <property type="match status" value="1"/>
</dbReference>
<accession>A0A645DKH3</accession>
<gene>
    <name evidence="1" type="ORF">SDC9_136879</name>
</gene>
<organism evidence="1">
    <name type="scientific">bioreactor metagenome</name>
    <dbReference type="NCBI Taxonomy" id="1076179"/>
    <lineage>
        <taxon>unclassified sequences</taxon>
        <taxon>metagenomes</taxon>
        <taxon>ecological metagenomes</taxon>
    </lineage>
</organism>